<reference evidence="1" key="1">
    <citation type="submission" date="2018-06" db="EMBL/GenBank/DDBJ databases">
        <authorList>
            <person name="Zhirakovskaya E."/>
        </authorList>
    </citation>
    <scope>NUCLEOTIDE SEQUENCE</scope>
</reference>
<accession>A0A3B0Z1K8</accession>
<protein>
    <submittedName>
        <fullName evidence="1">Uncharacterized protein</fullName>
    </submittedName>
</protein>
<gene>
    <name evidence="1" type="ORF">MNBD_GAMMA14-2408</name>
</gene>
<dbReference type="EMBL" id="UOFM01000123">
    <property type="protein sequence ID" value="VAW75174.1"/>
    <property type="molecule type" value="Genomic_DNA"/>
</dbReference>
<sequence length="52" mass="5933">MSKLLPILGRFLCWLGFHDFRVTDRTFEFGAGGSVEKVECRRCGVIMTRQAP</sequence>
<name>A0A3B0Z1K8_9ZZZZ</name>
<organism evidence="1">
    <name type="scientific">hydrothermal vent metagenome</name>
    <dbReference type="NCBI Taxonomy" id="652676"/>
    <lineage>
        <taxon>unclassified sequences</taxon>
        <taxon>metagenomes</taxon>
        <taxon>ecological metagenomes</taxon>
    </lineage>
</organism>
<proteinExistence type="predicted"/>
<dbReference type="AlphaFoldDB" id="A0A3B0Z1K8"/>
<evidence type="ECO:0000313" key="1">
    <source>
        <dbReference type="EMBL" id="VAW75174.1"/>
    </source>
</evidence>